<feature type="compositionally biased region" description="Low complexity" evidence="1">
    <location>
        <begin position="417"/>
        <end position="434"/>
    </location>
</feature>
<evidence type="ECO:0000313" key="2">
    <source>
        <dbReference type="EMBL" id="KMQ97309.1"/>
    </source>
</evidence>
<dbReference type="Proteomes" id="UP000036403">
    <property type="component" value="Unassembled WGS sequence"/>
</dbReference>
<dbReference type="STRING" id="67767.A0A0J7L488"/>
<organism evidence="2 3">
    <name type="scientific">Lasius niger</name>
    <name type="common">Black garden ant</name>
    <dbReference type="NCBI Taxonomy" id="67767"/>
    <lineage>
        <taxon>Eukaryota</taxon>
        <taxon>Metazoa</taxon>
        <taxon>Ecdysozoa</taxon>
        <taxon>Arthropoda</taxon>
        <taxon>Hexapoda</taxon>
        <taxon>Insecta</taxon>
        <taxon>Pterygota</taxon>
        <taxon>Neoptera</taxon>
        <taxon>Endopterygota</taxon>
        <taxon>Hymenoptera</taxon>
        <taxon>Apocrita</taxon>
        <taxon>Aculeata</taxon>
        <taxon>Formicoidea</taxon>
        <taxon>Formicidae</taxon>
        <taxon>Formicinae</taxon>
        <taxon>Lasius</taxon>
        <taxon>Lasius</taxon>
    </lineage>
</organism>
<dbReference type="AlphaFoldDB" id="A0A0J7L488"/>
<accession>A0A0J7L488</accession>
<dbReference type="PANTHER" id="PTHR16317">
    <property type="entry name" value="INTEGRIN ALPHA REPEAT DOMAIN-CONTAINING"/>
    <property type="match status" value="1"/>
</dbReference>
<dbReference type="PaxDb" id="67767-A0A0J7L488"/>
<dbReference type="InterPro" id="IPR031793">
    <property type="entry name" value="KICSTOR_ITFG2"/>
</dbReference>
<feature type="compositionally biased region" description="Basic and acidic residues" evidence="1">
    <location>
        <begin position="435"/>
        <end position="444"/>
    </location>
</feature>
<dbReference type="SUPFAM" id="SSF69318">
    <property type="entry name" value="Integrin alpha N-terminal domain"/>
    <property type="match status" value="1"/>
</dbReference>
<sequence>MRAVSFVKKLQWELPGTVCRHGLTIGDVDNDGDNELVVGTAEGELYIFKGSELWQKITGLGLITSVAIGDIFNYGRNALVVVCGDGWTHIFYSPRSVNPNNANVPVGQHTGKDANEQDNFKTNIEYVCTDIINSQNSEHIDNTTEINELSGKMECVHVQRIPTNTKIVLIADVDKDGANEMILGLTDRVVRSYRWSSNADLGTGKLIGLNKWECTNQIGTVTLQHTGDGTPTLLVAQPGGTFMRIKCNPADCDSKDTSCEAVDYQTLGISRMRNQNISTEIIGDLEPGMTPFISTLEPKMSNYMPKDKSSKQNFADDSQLGMKTFKSASLEFKRNYSQPVIRKKSLDMTGEYTRDFTTENQQVVRFYSPADSSSADEMDGNFIGHNVILGEFEGEFNGKFKKTTKDMLPSFKDFSINGKNKNKNNNNNDTNNMNQHEKKDKDSNDTISSESALKGKPYALATLDGTIMLVQDEIILWAMQVDHQIFALCRLDVTGNNSDEIIACAWDGQTYILDQQRHSVRFQFEEPVRAFCTGNYNVTPGTSSPSLVYNTFNNKIFLYYDVILPSMTINSLNPMKDFESDEMQTLKELLGECSTNEKQQKMQQLTEWLLYGVH</sequence>
<keyword evidence="3" id="KW-1185">Reference proteome</keyword>
<evidence type="ECO:0000256" key="1">
    <source>
        <dbReference type="SAM" id="MobiDB-lite"/>
    </source>
</evidence>
<dbReference type="InterPro" id="IPR028994">
    <property type="entry name" value="Integrin_alpha_N"/>
</dbReference>
<dbReference type="Pfam" id="PF15907">
    <property type="entry name" value="Itfg2"/>
    <property type="match status" value="2"/>
</dbReference>
<gene>
    <name evidence="2" type="ORF">RF55_2360</name>
</gene>
<comment type="caution">
    <text evidence="2">The sequence shown here is derived from an EMBL/GenBank/DDBJ whole genome shotgun (WGS) entry which is preliminary data.</text>
</comment>
<dbReference type="PANTHER" id="PTHR16317:SF1">
    <property type="entry name" value="KICSTOR COMPLEX PROTEIN ITFG2"/>
    <property type="match status" value="1"/>
</dbReference>
<dbReference type="OrthoDB" id="9996127at2759"/>
<protein>
    <submittedName>
        <fullName evidence="2">Integrin-alpha fg-gap repeat-containing protein 2-like protein</fullName>
    </submittedName>
</protein>
<dbReference type="GO" id="GO:0032006">
    <property type="term" value="P:regulation of TOR signaling"/>
    <property type="evidence" value="ECO:0007669"/>
    <property type="project" value="TreeGrafter"/>
</dbReference>
<feature type="region of interest" description="Disordered" evidence="1">
    <location>
        <begin position="411"/>
        <end position="449"/>
    </location>
</feature>
<reference evidence="2 3" key="1">
    <citation type="submission" date="2015-04" db="EMBL/GenBank/DDBJ databases">
        <title>Lasius niger genome sequencing.</title>
        <authorList>
            <person name="Konorov E.A."/>
            <person name="Nikitin M.A."/>
            <person name="Kirill M.V."/>
            <person name="Chang P."/>
        </authorList>
    </citation>
    <scope>NUCLEOTIDE SEQUENCE [LARGE SCALE GENOMIC DNA]</scope>
    <source>
        <tissue evidence="2">Whole</tissue>
    </source>
</reference>
<dbReference type="GO" id="GO:0007229">
    <property type="term" value="P:integrin-mediated signaling pathway"/>
    <property type="evidence" value="ECO:0007669"/>
    <property type="project" value="UniProtKB-KW"/>
</dbReference>
<name>A0A0J7L488_LASNI</name>
<evidence type="ECO:0000313" key="3">
    <source>
        <dbReference type="Proteomes" id="UP000036403"/>
    </source>
</evidence>
<proteinExistence type="predicted"/>
<dbReference type="EMBL" id="LBMM01000877">
    <property type="protein sequence ID" value="KMQ97309.1"/>
    <property type="molecule type" value="Genomic_DNA"/>
</dbReference>
<keyword evidence="2" id="KW-0401">Integrin</keyword>